<dbReference type="RefSeq" id="WP_286038214.1">
    <property type="nucleotide sequence ID" value="NZ_CP183077.1"/>
</dbReference>
<sequence length="1416" mass="156132">MNLKFPYSKLLTFLLVVTLFLTQVGIPLAIYAEEHPLTVEPFSPDSTKVKVSGKADTLYGVYANEVYDEYRTDSAGSAEILFPEGVKEGFQLYEVQPSGLISQSRDFKPSLKGSISPPSFLGVNTNSEAVFYAYSAMVHVKSGDEVFSEYETLTIPMSSLENSVVKAFSSIENAFSQTVTFDLNASDSFQFQLDKMLVGSHIFKGYTLPGLQIGIYEAEGENLLATTQADKNGFFYENVGENRVLDIFNGASGDYIFSFQANFFPDQEKIKFVSPKDKVGAPDFYVAPFKQGDRSINGWAPPNSKVTYLSKPSGNPGSCSIPDSGVLSCSYRLEKETTSIHVTITPPKGQSFTIPIEVKRNSLQVSAVSLSDLYIEGKSTPYDIIRVNTNHLQNLSQRADENGDFKIRIPKAQYGDWYKVNSESMSYYKPIDLNIPDTRKLEIPTYSITNNDFKISLKHDKTTKPDAKLVIEKSNGTFQSYAPTSTDVSDQIYHFSFPDLTLNNDDAFRVTVSDGIAASTFVEDIITGRDVMINPLTDADTKITGTTSPYTLVTTDVSSETVLSDATGKFQLPLNSSIELPSQLITMNEEKTQTYTTPLLFEDVTAPFVSSHDYMTDTLFLTLNEKDVSIQLKTYDALGKVIQTEEAHTDSTEHIFHMLNHPHEISKVELMLTDSKGQTSKPIVLNIPKAENSLSIGNVTEGAPYVLISNGRIGDTIVVEHKGKIYEHRNTEWTETSHIIIPNLETGDQLTAFIKGNLDKVTTQVGSSKVRQSISSDRKRVSFVYYPGKYEEIYYQWILIDENENTFPMTEEQTKGDTNTALYFPTSLPKDHSVRLIIKSKNGQIFYDLTKQFDSPDMPANPMNISWTDQTTHLELNIGGMSTVEAWYKGQKQFTTEANYEGKVRHTLPTSLKAGDVWTFVIRTALGISYSHEVVVKDATPPKLLSLDIPRTDQGDYIGIVEPGTNVYISTPNGDKLYKPDAKGNFVIPAKDYDFNQEFLYMMLRDDSKIETQIQVPRKLATEPVIAGSTILRGQTMRNAVVTARINGSDYSATTSYDGNFEIAVPTGVPHTKIKWTVAVGDQIYEFPEENVLGKLAKFTIDPFLPIHSFIKGKMTAGTRIEATVAGKIIGTSVASNDGTFSIQVPKQIAGTVVTLHGYRLGYQSETTNVFTLNLFPTWSLGAIDSADTYISGKGLVGSYAQAYANGRAISSKVKIGSSGTFKLTIPKQKGGTYITVKLERSGYASSEKKTKVLFNFTGHTVNSVTRKMTTLTGKGTSGSVMTAYVGSRKIGTSVKVSSKGTYQIRIPLQKAGTKITVKQTKSGYVTSAKTTTVLNVFSKLTVNPVTRSHTFMSGTADKTATVQAYVGSKAISKKATVNSKGQYRLTVPKQKTGTTVKVVLQKSGYQSMSKTIKVK</sequence>
<name>A0ABT7MM95_9BACL</name>
<dbReference type="EMBL" id="JASWER010000003">
    <property type="protein sequence ID" value="MDL5376318.1"/>
    <property type="molecule type" value="Genomic_DNA"/>
</dbReference>
<reference evidence="2 3" key="1">
    <citation type="submission" date="2023-06" db="EMBL/GenBank/DDBJ databases">
        <title>Influencing factors and mechanism of Cr(VI) reduction by facultative anaerobic Exiguobacterium sp. PY14.</title>
        <authorList>
            <person name="Zou L."/>
        </authorList>
    </citation>
    <scope>NUCLEOTIDE SEQUENCE [LARGE SCALE GENOMIC DNA]</scope>
    <source>
        <strain evidence="2 3">PY14</strain>
    </source>
</reference>
<keyword evidence="3" id="KW-1185">Reference proteome</keyword>
<gene>
    <name evidence="2" type="ORF">QR695_04785</name>
</gene>
<dbReference type="Proteomes" id="UP001230807">
    <property type="component" value="Unassembled WGS sequence"/>
</dbReference>
<comment type="caution">
    <text evidence="2">The sequence shown here is derived from an EMBL/GenBank/DDBJ whole genome shotgun (WGS) entry which is preliminary data.</text>
</comment>
<accession>A0ABT7MM95</accession>
<evidence type="ECO:0000259" key="1">
    <source>
        <dbReference type="Pfam" id="PF17936"/>
    </source>
</evidence>
<dbReference type="Gene3D" id="2.60.40.10">
    <property type="entry name" value="Immunoglobulins"/>
    <property type="match status" value="1"/>
</dbReference>
<dbReference type="InterPro" id="IPR041498">
    <property type="entry name" value="Big_6"/>
</dbReference>
<dbReference type="Pfam" id="PF17936">
    <property type="entry name" value="Big_6"/>
    <property type="match status" value="1"/>
</dbReference>
<protein>
    <submittedName>
        <fullName evidence="2">Ig-like domain-containing protein</fullName>
    </submittedName>
</protein>
<evidence type="ECO:0000313" key="2">
    <source>
        <dbReference type="EMBL" id="MDL5376318.1"/>
    </source>
</evidence>
<dbReference type="InterPro" id="IPR013783">
    <property type="entry name" value="Ig-like_fold"/>
</dbReference>
<evidence type="ECO:0000313" key="3">
    <source>
        <dbReference type="Proteomes" id="UP001230807"/>
    </source>
</evidence>
<feature type="domain" description="Bacterial Ig" evidence="1">
    <location>
        <begin position="1340"/>
        <end position="1415"/>
    </location>
</feature>
<proteinExistence type="predicted"/>
<organism evidence="2 3">
    <name type="scientific">Exiguobacterium mexicanum</name>
    <dbReference type="NCBI Taxonomy" id="340146"/>
    <lineage>
        <taxon>Bacteria</taxon>
        <taxon>Bacillati</taxon>
        <taxon>Bacillota</taxon>
        <taxon>Bacilli</taxon>
        <taxon>Bacillales</taxon>
        <taxon>Bacillales Family XII. Incertae Sedis</taxon>
        <taxon>Exiguobacterium</taxon>
    </lineage>
</organism>